<dbReference type="InterPro" id="IPR017871">
    <property type="entry name" value="ABC_transporter-like_CS"/>
</dbReference>
<reference evidence="5 6" key="1">
    <citation type="submission" date="2019-11" db="EMBL/GenBank/DDBJ databases">
        <title>Characterisation of Fundicoccus ignavus gen. nov. sp. nov., a novel genus of the family Aerococcaceae isolated from bulk tank milk.</title>
        <authorList>
            <person name="Siebert A."/>
            <person name="Huptas C."/>
            <person name="Wenning M."/>
            <person name="Scherer S."/>
            <person name="Doll E.V."/>
        </authorList>
    </citation>
    <scope>NUCLEOTIDE SEQUENCE [LARGE SCALE GENOMIC DNA]</scope>
    <source>
        <strain evidence="5 6">WS4759</strain>
    </source>
</reference>
<organism evidence="5 6">
    <name type="scientific">Fundicoccus ignavus</name>
    <dbReference type="NCBI Taxonomy" id="2664442"/>
    <lineage>
        <taxon>Bacteria</taxon>
        <taxon>Bacillati</taxon>
        <taxon>Bacillota</taxon>
        <taxon>Bacilli</taxon>
        <taxon>Lactobacillales</taxon>
        <taxon>Aerococcaceae</taxon>
        <taxon>Fundicoccus</taxon>
    </lineage>
</organism>
<accession>A0A6I2GF56</accession>
<keyword evidence="1" id="KW-0813">Transport</keyword>
<dbReference type="PROSITE" id="PS50893">
    <property type="entry name" value="ABC_TRANSPORTER_2"/>
    <property type="match status" value="1"/>
</dbReference>
<evidence type="ECO:0000256" key="1">
    <source>
        <dbReference type="ARBA" id="ARBA00022448"/>
    </source>
</evidence>
<dbReference type="InterPro" id="IPR003439">
    <property type="entry name" value="ABC_transporter-like_ATP-bd"/>
</dbReference>
<name>A0A6I2GF56_9LACT</name>
<proteinExistence type="predicted"/>
<dbReference type="Proteomes" id="UP000430975">
    <property type="component" value="Unassembled WGS sequence"/>
</dbReference>
<evidence type="ECO:0000313" key="5">
    <source>
        <dbReference type="EMBL" id="MRI85314.1"/>
    </source>
</evidence>
<keyword evidence="2" id="KW-0547">Nucleotide-binding</keyword>
<dbReference type="InterPro" id="IPR003593">
    <property type="entry name" value="AAA+_ATPase"/>
</dbReference>
<dbReference type="PANTHER" id="PTHR42781:SF8">
    <property type="entry name" value="BICARBONATE TRANSPORT ATP-BINDING PROTEIN CMPC"/>
    <property type="match status" value="1"/>
</dbReference>
<dbReference type="RefSeq" id="WP_153863422.1">
    <property type="nucleotide sequence ID" value="NZ_WJQS01000004.1"/>
</dbReference>
<evidence type="ECO:0000259" key="4">
    <source>
        <dbReference type="PROSITE" id="PS50893"/>
    </source>
</evidence>
<gene>
    <name evidence="5" type="ORF">GIY09_05415</name>
</gene>
<evidence type="ECO:0000313" key="6">
    <source>
        <dbReference type="Proteomes" id="UP000430975"/>
    </source>
</evidence>
<dbReference type="GO" id="GO:0005524">
    <property type="term" value="F:ATP binding"/>
    <property type="evidence" value="ECO:0007669"/>
    <property type="project" value="UniProtKB-KW"/>
</dbReference>
<dbReference type="Pfam" id="PF00005">
    <property type="entry name" value="ABC_tran"/>
    <property type="match status" value="1"/>
</dbReference>
<dbReference type="EMBL" id="WJQS01000004">
    <property type="protein sequence ID" value="MRI85314.1"/>
    <property type="molecule type" value="Genomic_DNA"/>
</dbReference>
<sequence length="243" mass="27991">MYIQLKDASFAYNTEAIFKQLNLRIEKNHSYVILGKSGIGKSTLLSILKGLRQLSEGTIHYQGTNQDKIEIVFQDLRLFPWQTVKQALEMPLIIEGVASKERRSRITKCVEQFNLTDLATRYPNQLSGGQKQRVAMARGLVTQPDFLLLDEPTSSLDQDTKEHVQDTILQAQRRYRNGLVIVTHDTEEAAYLGETILVVESETLTLIDNPIFHLEKRRDHLAFYEFSLELKQRLKKGDRNEKN</sequence>
<feature type="domain" description="ABC transporter" evidence="4">
    <location>
        <begin position="3"/>
        <end position="226"/>
    </location>
</feature>
<evidence type="ECO:0000256" key="3">
    <source>
        <dbReference type="ARBA" id="ARBA00022840"/>
    </source>
</evidence>
<evidence type="ECO:0000256" key="2">
    <source>
        <dbReference type="ARBA" id="ARBA00022741"/>
    </source>
</evidence>
<dbReference type="Gene3D" id="3.40.50.300">
    <property type="entry name" value="P-loop containing nucleotide triphosphate hydrolases"/>
    <property type="match status" value="1"/>
</dbReference>
<dbReference type="PANTHER" id="PTHR42781">
    <property type="entry name" value="SPERMIDINE/PUTRESCINE IMPORT ATP-BINDING PROTEIN POTA"/>
    <property type="match status" value="1"/>
</dbReference>
<dbReference type="InterPro" id="IPR027417">
    <property type="entry name" value="P-loop_NTPase"/>
</dbReference>
<comment type="caution">
    <text evidence="5">The sequence shown here is derived from an EMBL/GenBank/DDBJ whole genome shotgun (WGS) entry which is preliminary data.</text>
</comment>
<dbReference type="AlphaFoldDB" id="A0A6I2GF56"/>
<protein>
    <submittedName>
        <fullName evidence="5">ATP-binding cassette domain-containing protein</fullName>
    </submittedName>
</protein>
<dbReference type="PROSITE" id="PS00211">
    <property type="entry name" value="ABC_TRANSPORTER_1"/>
    <property type="match status" value="1"/>
</dbReference>
<dbReference type="GO" id="GO:0016887">
    <property type="term" value="F:ATP hydrolysis activity"/>
    <property type="evidence" value="ECO:0007669"/>
    <property type="project" value="InterPro"/>
</dbReference>
<keyword evidence="3 5" id="KW-0067">ATP-binding</keyword>
<dbReference type="SMART" id="SM00382">
    <property type="entry name" value="AAA"/>
    <property type="match status" value="1"/>
</dbReference>
<dbReference type="SUPFAM" id="SSF52540">
    <property type="entry name" value="P-loop containing nucleoside triphosphate hydrolases"/>
    <property type="match status" value="1"/>
</dbReference>
<dbReference type="InterPro" id="IPR050093">
    <property type="entry name" value="ABC_SmlMolc_Importer"/>
</dbReference>
<keyword evidence="6" id="KW-1185">Reference proteome</keyword>